<comment type="caution">
    <text evidence="4">The sequence shown here is derived from an EMBL/GenBank/DDBJ whole genome shotgun (WGS) entry which is preliminary data.</text>
</comment>
<dbReference type="GO" id="GO:0000178">
    <property type="term" value="C:exosome (RNase complex)"/>
    <property type="evidence" value="ECO:0007669"/>
    <property type="project" value="UniProtKB-KW"/>
</dbReference>
<keyword evidence="1 2" id="KW-0271">Exosome</keyword>
<evidence type="ECO:0000313" key="5">
    <source>
        <dbReference type="Proteomes" id="UP000288215"/>
    </source>
</evidence>
<dbReference type="Pfam" id="PF14382">
    <property type="entry name" value="ECR1_N"/>
    <property type="match status" value="1"/>
</dbReference>
<evidence type="ECO:0000313" key="4">
    <source>
        <dbReference type="EMBL" id="RWX73237.1"/>
    </source>
</evidence>
<dbReference type="HAMAP" id="MF_00975">
    <property type="entry name" value="Exosome_Csl4"/>
    <property type="match status" value="1"/>
</dbReference>
<dbReference type="GO" id="GO:0006396">
    <property type="term" value="P:RNA processing"/>
    <property type="evidence" value="ECO:0007669"/>
    <property type="project" value="InterPro"/>
</dbReference>
<name>A0A444L6Q0_METS7</name>
<dbReference type="NCBIfam" id="NF034126">
    <property type="entry name" value="PRK09521.1"/>
    <property type="match status" value="1"/>
</dbReference>
<dbReference type="GO" id="GO:0003676">
    <property type="term" value="F:nucleic acid binding"/>
    <property type="evidence" value="ECO:0007669"/>
    <property type="project" value="InterPro"/>
</dbReference>
<organism evidence="4 5">
    <name type="scientific">Methanosuratincola subterraneus</name>
    <dbReference type="NCBI Taxonomy" id="2593994"/>
    <lineage>
        <taxon>Archaea</taxon>
        <taxon>Thermoproteota</taxon>
        <taxon>Methanosuratincolia</taxon>
        <taxon>Candidatus Methanomethylicales</taxon>
        <taxon>Candidatus Methanomethylicaceae</taxon>
        <taxon>Candidatus Methanosuratincola (ex Vanwonterghem et al. 2016)</taxon>
    </lineage>
</organism>
<dbReference type="PANTHER" id="PTHR12686">
    <property type="entry name" value="3'-5' EXORIBONUCLEASE CSL4-RELATED"/>
    <property type="match status" value="1"/>
</dbReference>
<dbReference type="InterPro" id="IPR003029">
    <property type="entry name" value="S1_domain"/>
</dbReference>
<evidence type="ECO:0000259" key="3">
    <source>
        <dbReference type="PROSITE" id="PS50126"/>
    </source>
</evidence>
<gene>
    <name evidence="2" type="primary">csl4</name>
    <name evidence="4" type="ORF">Metus_1211</name>
</gene>
<dbReference type="SUPFAM" id="SSF110324">
    <property type="entry name" value="Ribosomal L27 protein-like"/>
    <property type="match status" value="1"/>
</dbReference>
<accession>A0A444L6Q0</accession>
<evidence type="ECO:0000256" key="2">
    <source>
        <dbReference type="HAMAP-Rule" id="MF_00975"/>
    </source>
</evidence>
<comment type="similarity">
    <text evidence="2">Belongs to the CSL4 family.</text>
</comment>
<dbReference type="Gene3D" id="2.20.70.10">
    <property type="match status" value="1"/>
</dbReference>
<dbReference type="Proteomes" id="UP000288215">
    <property type="component" value="Unassembled WGS sequence"/>
</dbReference>
<comment type="caution">
    <text evidence="2">Lacks conserved residue(s) required for the propagation of feature annotation.</text>
</comment>
<comment type="subcellular location">
    <subcellularLocation>
        <location evidence="2">Cytoplasm</location>
    </subcellularLocation>
</comment>
<sequence>MSKTKIVSPGEKLGVIEEYIPGSGTYEEDGKIFSSMAGELEIDPKNRSVGVTPSKKPAVPEVGDVVEGIVVGMKEDVALVKIVEIKGKRPLTGDFSAQLHISQVSKDYTKSIFDAVNLNDRILAKVTTGWAPYQLSTVDDDLGVIYATCTKCGGDLVLKKGKLYCTNDNISEKKKISRLYLLKE</sequence>
<keyword evidence="2" id="KW-0963">Cytoplasm</keyword>
<dbReference type="EMBL" id="RXGA01000003">
    <property type="protein sequence ID" value="RWX73237.1"/>
    <property type="molecule type" value="Genomic_DNA"/>
</dbReference>
<protein>
    <recommendedName>
        <fullName evidence="2">Exosome complex component Csl4</fullName>
    </recommendedName>
</protein>
<dbReference type="InterPro" id="IPR025721">
    <property type="entry name" value="Exosome_cplx_N_dom"/>
</dbReference>
<dbReference type="GO" id="GO:0006401">
    <property type="term" value="P:RNA catabolic process"/>
    <property type="evidence" value="ECO:0007669"/>
    <property type="project" value="UniProtKB-UniRule"/>
</dbReference>
<dbReference type="PROSITE" id="PS50126">
    <property type="entry name" value="S1"/>
    <property type="match status" value="1"/>
</dbReference>
<evidence type="ECO:0000256" key="1">
    <source>
        <dbReference type="ARBA" id="ARBA00022835"/>
    </source>
</evidence>
<proteinExistence type="inferred from homology"/>
<comment type="function">
    <text evidence="2">Non-catalytic component of the exosome, which is a complex involved in RNA degradation. Increases the RNA binding and the efficiency of RNA degradation. Helpful for the interaction of the exosome with A-poor RNAs.</text>
</comment>
<dbReference type="SUPFAM" id="SSF50249">
    <property type="entry name" value="Nucleic acid-binding proteins"/>
    <property type="match status" value="1"/>
</dbReference>
<reference evidence="4 5" key="1">
    <citation type="submission" date="2018-12" db="EMBL/GenBank/DDBJ databases">
        <title>The complete genome of the methanogenic archaea of the candidate phylum Verstraetearchaeota, obtained from the metagenome of underground thermal water.</title>
        <authorList>
            <person name="Kadnikov V.V."/>
            <person name="Mardanov A.V."/>
            <person name="Beletsky A.V."/>
            <person name="Karnachuk O.V."/>
            <person name="Ravin N.V."/>
        </authorList>
    </citation>
    <scope>NUCLEOTIDE SEQUENCE [LARGE SCALE GENOMIC DNA]</scope>
    <source>
        <strain evidence="4">Ch88</strain>
    </source>
</reference>
<dbReference type="InterPro" id="IPR039771">
    <property type="entry name" value="Csl4"/>
</dbReference>
<dbReference type="Gene3D" id="2.40.50.140">
    <property type="entry name" value="Nucleic acid-binding proteins"/>
    <property type="match status" value="1"/>
</dbReference>
<dbReference type="AlphaFoldDB" id="A0A444L6Q0"/>
<dbReference type="GO" id="GO:0005737">
    <property type="term" value="C:cytoplasm"/>
    <property type="evidence" value="ECO:0007669"/>
    <property type="project" value="UniProtKB-SubCell"/>
</dbReference>
<comment type="subunit">
    <text evidence="2">Component of the archaeal exosome complex. Forms a trimer of Rrp4 and/or Csl4 subunits. The trimer associates with an hexameric ring-like arrangement composed of 3 Rrp41-Rrp42 heterodimers. Interacts with DnaG.</text>
</comment>
<dbReference type="Gene3D" id="2.40.50.100">
    <property type="match status" value="1"/>
</dbReference>
<dbReference type="InterPro" id="IPR012340">
    <property type="entry name" value="NA-bd_OB-fold"/>
</dbReference>
<dbReference type="PANTHER" id="PTHR12686:SF8">
    <property type="entry name" value="EXOSOME COMPLEX COMPONENT CSL4"/>
    <property type="match status" value="1"/>
</dbReference>
<dbReference type="InterPro" id="IPR030850">
    <property type="entry name" value="Exosome_Csl4_arc"/>
</dbReference>
<feature type="domain" description="S1 motif" evidence="3">
    <location>
        <begin position="63"/>
        <end position="126"/>
    </location>
</feature>